<dbReference type="PRINTS" id="PR00080">
    <property type="entry name" value="SDRFAMILY"/>
</dbReference>
<comment type="similarity">
    <text evidence="1 3">Belongs to the short-chain dehydrogenases/reductases (SDR) family.</text>
</comment>
<gene>
    <name evidence="6" type="primary">BQ5605_C001g00078</name>
    <name evidence="6" type="ORF">BQ5605_C001G00078</name>
</gene>
<dbReference type="SMART" id="SM00822">
    <property type="entry name" value="PKS_KR"/>
    <property type="match status" value="1"/>
</dbReference>
<proteinExistence type="inferred from homology"/>
<dbReference type="Gene3D" id="3.40.50.720">
    <property type="entry name" value="NAD(P)-binding Rossmann-like Domain"/>
    <property type="match status" value="1"/>
</dbReference>
<keyword evidence="2" id="KW-0521">NADP</keyword>
<accession>A0A2X0M698</accession>
<evidence type="ECO:0000256" key="3">
    <source>
        <dbReference type="RuleBase" id="RU000363"/>
    </source>
</evidence>
<name>A0A2X0M698_9BASI</name>
<dbReference type="STRING" id="796604.A0A2X0M698"/>
<evidence type="ECO:0000256" key="2">
    <source>
        <dbReference type="ARBA" id="ARBA00022857"/>
    </source>
</evidence>
<dbReference type="InterPro" id="IPR002347">
    <property type="entry name" value="SDR_fam"/>
</dbReference>
<feature type="domain" description="Ketoreductase" evidence="5">
    <location>
        <begin position="56"/>
        <end position="270"/>
    </location>
</feature>
<dbReference type="PRINTS" id="PR00081">
    <property type="entry name" value="GDHRDH"/>
</dbReference>
<sequence>MSSIYNFFAGPAMTNEGPEPPLPPPAPTPSGSSGTTGQSGWSSTTSMGPPSSLRGRTYIVTGAASGIGRATAIHLASLGAHLALTDIDAELGSETCQLIQATGSKIDVVFATMDVTAWRDQNLPKTHSPPIARNGSETDHEAVVKLVRKFYGTFKRLDGLVNCAGVQLPSPLAHEAPADLMTKMLDVNVKGAYSFCQAFIAPIMQQGEDWQAPVGGYAIVNVGSTASLRGTVQSTAYCASKHALLGFSRSLALEYAAYNIRTNVVAPGFVSTPSFHDHFSSDIVDQTEAEATASVPMKRIAEAREVAHVIAFLLSVESSYVTGAVIPVDGGASV</sequence>
<reference evidence="6 7" key="1">
    <citation type="submission" date="2016-11" db="EMBL/GenBank/DDBJ databases">
        <authorList>
            <person name="Jaros S."/>
            <person name="Januszkiewicz K."/>
            <person name="Wedrychowicz H."/>
        </authorList>
    </citation>
    <scope>NUCLEOTIDE SEQUENCE [LARGE SCALE GENOMIC DNA]</scope>
</reference>
<dbReference type="FunFam" id="3.40.50.720:FF:000084">
    <property type="entry name" value="Short-chain dehydrogenase reductase"/>
    <property type="match status" value="1"/>
</dbReference>
<dbReference type="Pfam" id="PF13561">
    <property type="entry name" value="adh_short_C2"/>
    <property type="match status" value="1"/>
</dbReference>
<protein>
    <submittedName>
        <fullName evidence="6">BQ5605_C001g00078 protein</fullName>
    </submittedName>
</protein>
<feature type="region of interest" description="Disordered" evidence="4">
    <location>
        <begin position="9"/>
        <end position="53"/>
    </location>
</feature>
<dbReference type="InterPro" id="IPR057326">
    <property type="entry name" value="KR_dom"/>
</dbReference>
<organism evidence="6 7">
    <name type="scientific">Microbotryum silenes-dioicae</name>
    <dbReference type="NCBI Taxonomy" id="796604"/>
    <lineage>
        <taxon>Eukaryota</taxon>
        <taxon>Fungi</taxon>
        <taxon>Dikarya</taxon>
        <taxon>Basidiomycota</taxon>
        <taxon>Pucciniomycotina</taxon>
        <taxon>Microbotryomycetes</taxon>
        <taxon>Microbotryales</taxon>
        <taxon>Microbotryaceae</taxon>
        <taxon>Microbotryum</taxon>
    </lineage>
</organism>
<dbReference type="PANTHER" id="PTHR42760">
    <property type="entry name" value="SHORT-CHAIN DEHYDROGENASES/REDUCTASES FAMILY MEMBER"/>
    <property type="match status" value="1"/>
</dbReference>
<evidence type="ECO:0000313" key="6">
    <source>
        <dbReference type="EMBL" id="SGY43897.1"/>
    </source>
</evidence>
<dbReference type="PROSITE" id="PS00061">
    <property type="entry name" value="ADH_SHORT"/>
    <property type="match status" value="1"/>
</dbReference>
<dbReference type="EMBL" id="FQNC01000043">
    <property type="protein sequence ID" value="SGY43897.1"/>
    <property type="molecule type" value="Genomic_DNA"/>
</dbReference>
<dbReference type="Pfam" id="PF00106">
    <property type="entry name" value="adh_short"/>
    <property type="match status" value="1"/>
</dbReference>
<dbReference type="InterPro" id="IPR020904">
    <property type="entry name" value="Sc_DH/Rdtase_CS"/>
</dbReference>
<feature type="compositionally biased region" description="Low complexity" evidence="4">
    <location>
        <begin position="29"/>
        <end position="46"/>
    </location>
</feature>
<dbReference type="GO" id="GO:0016616">
    <property type="term" value="F:oxidoreductase activity, acting on the CH-OH group of donors, NAD or NADP as acceptor"/>
    <property type="evidence" value="ECO:0007669"/>
    <property type="project" value="TreeGrafter"/>
</dbReference>
<evidence type="ECO:0000259" key="5">
    <source>
        <dbReference type="SMART" id="SM00822"/>
    </source>
</evidence>
<feature type="compositionally biased region" description="Pro residues" evidence="4">
    <location>
        <begin position="18"/>
        <end position="28"/>
    </location>
</feature>
<dbReference type="CDD" id="cd05233">
    <property type="entry name" value="SDR_c"/>
    <property type="match status" value="1"/>
</dbReference>
<keyword evidence="7" id="KW-1185">Reference proteome</keyword>
<dbReference type="AlphaFoldDB" id="A0A2X0M698"/>
<dbReference type="Proteomes" id="UP000249464">
    <property type="component" value="Unassembled WGS sequence"/>
</dbReference>
<dbReference type="InterPro" id="IPR036291">
    <property type="entry name" value="NAD(P)-bd_dom_sf"/>
</dbReference>
<evidence type="ECO:0000256" key="1">
    <source>
        <dbReference type="ARBA" id="ARBA00006484"/>
    </source>
</evidence>
<evidence type="ECO:0000313" key="7">
    <source>
        <dbReference type="Proteomes" id="UP000249464"/>
    </source>
</evidence>
<evidence type="ECO:0000256" key="4">
    <source>
        <dbReference type="SAM" id="MobiDB-lite"/>
    </source>
</evidence>
<dbReference type="SUPFAM" id="SSF51735">
    <property type="entry name" value="NAD(P)-binding Rossmann-fold domains"/>
    <property type="match status" value="1"/>
</dbReference>